<evidence type="ECO:0000313" key="2">
    <source>
        <dbReference type="Proteomes" id="UP000248806"/>
    </source>
</evidence>
<dbReference type="EMBL" id="QKUF01000020">
    <property type="protein sequence ID" value="PZW24876.1"/>
    <property type="molecule type" value="Genomic_DNA"/>
</dbReference>
<dbReference type="RefSeq" id="WP_111324805.1">
    <property type="nucleotide sequence ID" value="NZ_BIFX01000001.1"/>
</dbReference>
<organism evidence="1 2">
    <name type="scientific">Thermosporothrix hazakensis</name>
    <dbReference type="NCBI Taxonomy" id="644383"/>
    <lineage>
        <taxon>Bacteria</taxon>
        <taxon>Bacillati</taxon>
        <taxon>Chloroflexota</taxon>
        <taxon>Ktedonobacteria</taxon>
        <taxon>Ktedonobacterales</taxon>
        <taxon>Thermosporotrichaceae</taxon>
        <taxon>Thermosporothrix</taxon>
    </lineage>
</organism>
<dbReference type="AlphaFoldDB" id="A0A326U1R8"/>
<sequence length="92" mass="10447">MHRSEVDALREQIYLACVSLRDLHHQSGRVQGRLQALVAALDKHIGVEATNRLVASICLKVDIIPAYFRLPQDEYQGDVACRDEKQHSTSYE</sequence>
<gene>
    <name evidence="1" type="ORF">EI42_04484</name>
</gene>
<keyword evidence="2" id="KW-1185">Reference proteome</keyword>
<accession>A0A326U1R8</accession>
<name>A0A326U1R8_THEHA</name>
<dbReference type="Proteomes" id="UP000248806">
    <property type="component" value="Unassembled WGS sequence"/>
</dbReference>
<protein>
    <submittedName>
        <fullName evidence="1">Uncharacterized protein</fullName>
    </submittedName>
</protein>
<evidence type="ECO:0000313" key="1">
    <source>
        <dbReference type="EMBL" id="PZW24876.1"/>
    </source>
</evidence>
<proteinExistence type="predicted"/>
<comment type="caution">
    <text evidence="1">The sequence shown here is derived from an EMBL/GenBank/DDBJ whole genome shotgun (WGS) entry which is preliminary data.</text>
</comment>
<reference evidence="1 2" key="1">
    <citation type="submission" date="2018-06" db="EMBL/GenBank/DDBJ databases">
        <title>Genomic Encyclopedia of Archaeal and Bacterial Type Strains, Phase II (KMG-II): from individual species to whole genera.</title>
        <authorList>
            <person name="Goeker M."/>
        </authorList>
    </citation>
    <scope>NUCLEOTIDE SEQUENCE [LARGE SCALE GENOMIC DNA]</scope>
    <source>
        <strain evidence="1 2">ATCC BAA-1881</strain>
    </source>
</reference>